<name>A0A450X879_9GAMM</name>
<reference evidence="1" key="1">
    <citation type="submission" date="2019-02" db="EMBL/GenBank/DDBJ databases">
        <authorList>
            <person name="Gruber-Vodicka R. H."/>
            <person name="Seah K. B. B."/>
        </authorList>
    </citation>
    <scope>NUCLEOTIDE SEQUENCE</scope>
    <source>
        <strain evidence="1">BECK_BY7</strain>
    </source>
</reference>
<gene>
    <name evidence="1" type="ORF">BECKLFY1418C_GA0070996_12501</name>
</gene>
<protein>
    <submittedName>
        <fullName evidence="1">Uncharacterized protein</fullName>
    </submittedName>
</protein>
<accession>A0A450X879</accession>
<dbReference type="EMBL" id="CAADFN010000250">
    <property type="protein sequence ID" value="VFK25468.1"/>
    <property type="molecule type" value="Genomic_DNA"/>
</dbReference>
<organism evidence="1">
    <name type="scientific">Candidatus Kentrum sp. LFY</name>
    <dbReference type="NCBI Taxonomy" id="2126342"/>
    <lineage>
        <taxon>Bacteria</taxon>
        <taxon>Pseudomonadati</taxon>
        <taxon>Pseudomonadota</taxon>
        <taxon>Gammaproteobacteria</taxon>
        <taxon>Candidatus Kentrum</taxon>
    </lineage>
</organism>
<dbReference type="AlphaFoldDB" id="A0A450X879"/>
<proteinExistence type="predicted"/>
<evidence type="ECO:0000313" key="1">
    <source>
        <dbReference type="EMBL" id="VFK25468.1"/>
    </source>
</evidence>
<sequence>MAKLVMRGIMVGIFLPAFFPKGMNMKILAAKLNAMPRTTHHKISVAFVIRFK</sequence>